<keyword evidence="1" id="KW-1133">Transmembrane helix</keyword>
<feature type="transmembrane region" description="Helical" evidence="1">
    <location>
        <begin position="38"/>
        <end position="66"/>
    </location>
</feature>
<name>A0A0V1DEW0_TRIBR</name>
<dbReference type="AlphaFoldDB" id="A0A0V1DEW0"/>
<keyword evidence="3" id="KW-1185">Reference proteome</keyword>
<dbReference type="EMBL" id="JYDI01000008">
    <property type="protein sequence ID" value="KRY59973.1"/>
    <property type="molecule type" value="Genomic_DNA"/>
</dbReference>
<protein>
    <submittedName>
        <fullName evidence="2">Uncharacterized protein</fullName>
    </submittedName>
</protein>
<organism evidence="2 3">
    <name type="scientific">Trichinella britovi</name>
    <name type="common">Parasitic roundworm</name>
    <dbReference type="NCBI Taxonomy" id="45882"/>
    <lineage>
        <taxon>Eukaryota</taxon>
        <taxon>Metazoa</taxon>
        <taxon>Ecdysozoa</taxon>
        <taxon>Nematoda</taxon>
        <taxon>Enoplea</taxon>
        <taxon>Dorylaimia</taxon>
        <taxon>Trichinellida</taxon>
        <taxon>Trichinellidae</taxon>
        <taxon>Trichinella</taxon>
    </lineage>
</organism>
<evidence type="ECO:0000313" key="2">
    <source>
        <dbReference type="EMBL" id="KRY59973.1"/>
    </source>
</evidence>
<evidence type="ECO:0000313" key="3">
    <source>
        <dbReference type="Proteomes" id="UP000054653"/>
    </source>
</evidence>
<reference evidence="2 3" key="1">
    <citation type="submission" date="2015-01" db="EMBL/GenBank/DDBJ databases">
        <title>Evolution of Trichinella species and genotypes.</title>
        <authorList>
            <person name="Korhonen P.K."/>
            <person name="Edoardo P."/>
            <person name="Giuseppe L.R."/>
            <person name="Gasser R.B."/>
        </authorList>
    </citation>
    <scope>NUCLEOTIDE SEQUENCE [LARGE SCALE GENOMIC DNA]</scope>
    <source>
        <strain evidence="2">ISS120</strain>
    </source>
</reference>
<evidence type="ECO:0000256" key="1">
    <source>
        <dbReference type="SAM" id="Phobius"/>
    </source>
</evidence>
<gene>
    <name evidence="2" type="ORF">T03_11985</name>
</gene>
<comment type="caution">
    <text evidence="2">The sequence shown here is derived from an EMBL/GenBank/DDBJ whole genome shotgun (WGS) entry which is preliminary data.</text>
</comment>
<proteinExistence type="predicted"/>
<sequence length="71" mass="8442">MGFYRRQHAASLHYFSLCGQFYQTYFCGLDLRKNYGRLWAVMCNCAIHCVLISAVSRHSSFVWFYVLDLYL</sequence>
<accession>A0A0V1DEW0</accession>
<dbReference type="Proteomes" id="UP000054653">
    <property type="component" value="Unassembled WGS sequence"/>
</dbReference>
<keyword evidence="1" id="KW-0472">Membrane</keyword>
<keyword evidence="1" id="KW-0812">Transmembrane</keyword>